<keyword evidence="5 9" id="KW-1133">Transmembrane helix</keyword>
<protein>
    <submittedName>
        <fullName evidence="12">Uncharacterized protein</fullName>
    </submittedName>
</protein>
<accession>A0AAD7TJ40</accession>
<evidence type="ECO:0000256" key="5">
    <source>
        <dbReference type="ARBA" id="ARBA00022989"/>
    </source>
</evidence>
<evidence type="ECO:0000256" key="4">
    <source>
        <dbReference type="ARBA" id="ARBA00022692"/>
    </source>
</evidence>
<comment type="subcellular location">
    <subcellularLocation>
        <location evidence="1">Membrane</location>
        <topology evidence="1">Multi-pass membrane protein</topology>
    </subcellularLocation>
</comment>
<dbReference type="GO" id="GO:0016491">
    <property type="term" value="F:oxidoreductase activity"/>
    <property type="evidence" value="ECO:0007669"/>
    <property type="project" value="UniProtKB-KW"/>
</dbReference>
<dbReference type="PANTHER" id="PTHR43341:SF3">
    <property type="entry name" value="AMINO-ACID PERMEASE PB1C11.02-RELATED"/>
    <property type="match status" value="1"/>
</dbReference>
<evidence type="ECO:0000256" key="3">
    <source>
        <dbReference type="ARBA" id="ARBA00022448"/>
    </source>
</evidence>
<dbReference type="GO" id="GO:0016020">
    <property type="term" value="C:membrane"/>
    <property type="evidence" value="ECO:0007669"/>
    <property type="project" value="UniProtKB-SubCell"/>
</dbReference>
<keyword evidence="3" id="KW-0813">Transport</keyword>
<proteinExistence type="inferred from homology"/>
<feature type="transmembrane region" description="Helical" evidence="9">
    <location>
        <begin position="113"/>
        <end position="132"/>
    </location>
</feature>
<dbReference type="FunFam" id="3.20.20.100:FF:000015">
    <property type="entry name" value="Oxidoreductase, aldo/keto reductase family"/>
    <property type="match status" value="1"/>
</dbReference>
<dbReference type="Gene3D" id="1.20.1740.10">
    <property type="entry name" value="Amino acid/polyamine transporter I"/>
    <property type="match status" value="1"/>
</dbReference>
<feature type="compositionally biased region" description="Basic and acidic residues" evidence="8">
    <location>
        <begin position="559"/>
        <end position="571"/>
    </location>
</feature>
<evidence type="ECO:0000256" key="7">
    <source>
        <dbReference type="ARBA" id="ARBA00023136"/>
    </source>
</evidence>
<evidence type="ECO:0000256" key="1">
    <source>
        <dbReference type="ARBA" id="ARBA00004141"/>
    </source>
</evidence>
<keyword evidence="4 9" id="KW-0812">Transmembrane</keyword>
<name>A0AAD7TJ40_9APHY</name>
<feature type="region of interest" description="Disordered" evidence="8">
    <location>
        <begin position="1"/>
        <end position="59"/>
    </location>
</feature>
<dbReference type="AlphaFoldDB" id="A0AAD7TJ40"/>
<dbReference type="SUPFAM" id="SSF51430">
    <property type="entry name" value="NAD(P)-linked oxidoreductase"/>
    <property type="match status" value="1"/>
</dbReference>
<feature type="transmembrane region" description="Helical" evidence="9">
    <location>
        <begin position="268"/>
        <end position="290"/>
    </location>
</feature>
<feature type="transmembrane region" description="Helical" evidence="9">
    <location>
        <begin position="184"/>
        <end position="207"/>
    </location>
</feature>
<comment type="similarity">
    <text evidence="2">Belongs to the aldo/keto reductase family.</text>
</comment>
<dbReference type="PRINTS" id="PR00069">
    <property type="entry name" value="ALDKETRDTASE"/>
</dbReference>
<gene>
    <name evidence="12" type="ORF">ONZ51_g10623</name>
</gene>
<feature type="compositionally biased region" description="Polar residues" evidence="8">
    <location>
        <begin position="585"/>
        <end position="595"/>
    </location>
</feature>
<feature type="transmembrane region" description="Helical" evidence="9">
    <location>
        <begin position="152"/>
        <end position="172"/>
    </location>
</feature>
<feature type="transmembrane region" description="Helical" evidence="9">
    <location>
        <begin position="82"/>
        <end position="101"/>
    </location>
</feature>
<dbReference type="FunFam" id="1.20.1740.10:FF:000001">
    <property type="entry name" value="Amino acid permease"/>
    <property type="match status" value="1"/>
</dbReference>
<keyword evidence="13" id="KW-1185">Reference proteome</keyword>
<evidence type="ECO:0000259" key="10">
    <source>
        <dbReference type="Pfam" id="PF00248"/>
    </source>
</evidence>
<evidence type="ECO:0000256" key="6">
    <source>
        <dbReference type="ARBA" id="ARBA00023002"/>
    </source>
</evidence>
<sequence>MSHDQGAASPASSHPYDANKSAKKASVSELDLNDVEHGTSEQPVGALPVPPVDKRRGGTAQSTLCSAGFHDCDSRNNWDGPLPGIVGFIVYITLLLLGEMATQYPVAGSFNAYATRFFSPSYGFALSWNYWFNDAVSVASDLTAAQLVLQYWTTWHTWVISLLFWVFLVTVNSIHVRAYGELEYWLASLKVITVVVFIILGIVVNVGGNQAHEYIGGKNWHIPGAPFVGGFGGFARVFVTASFAYGGTESLGITAGETKNPSRNMPRVVKFVFWRILLFYVLSILLMGLNVPYTYPGLSNKETTTSPFTIVFQMAGSTVAGSFMNTVILTSVLSAGNHALFAGTRVLYGLATTTPPQAPAIFARTTRSGVPLLALLATSSISILCFGSSFIGSGQLWGWLQNIVGVSNQIAWLSIGLASWKFRRAWVRQGRPLSEMKFRAGWTWPWGPYFVVITVTALIIVQGWSSVIPKFSAVDFVSFYIEIPVMIVMYLAWMLLRRPKPASASALSPAVSEADAQPAEHQSIGRRVWRFLTYHDNVDVRTVDLKRDEHEEEEEDRVDDERREAKLKGRWDPSISPKQIPLERMSTSNLGSAESGSPGPLSLNSRIRLSSGYEMPQLGFGVYQNYTTHESVLEAFKAGYRHIDSAQAYRNEAHVGSAFRESGLPRDEVFITTKCISKTHGYESTLHAVDVSLERFEMDYVDLYLIHDPYKGKEMRLQTYRALLDAQKAGKIRTVGVSNFGVKHLEEIREAGLPMPSVNQIELHPFCQQKPIAAYCKTHGIVVQAYSPLIRGKMDHPVFAQLAAKHGKGPAQILLRWSLQKGFVPLPKSATPTRIHSNTKLYGWSLDEEDMTQLDALDKGKEGAVTWNPVDAE</sequence>
<evidence type="ECO:0000313" key="12">
    <source>
        <dbReference type="EMBL" id="KAJ8462864.1"/>
    </source>
</evidence>
<evidence type="ECO:0000256" key="2">
    <source>
        <dbReference type="ARBA" id="ARBA00007905"/>
    </source>
</evidence>
<dbReference type="InterPro" id="IPR018170">
    <property type="entry name" value="Aldo/ket_reductase_CS"/>
</dbReference>
<dbReference type="PANTHER" id="PTHR43341">
    <property type="entry name" value="AMINO ACID PERMEASE"/>
    <property type="match status" value="1"/>
</dbReference>
<feature type="transmembrane region" description="Helical" evidence="9">
    <location>
        <begin position="476"/>
        <end position="496"/>
    </location>
</feature>
<dbReference type="InterPro" id="IPR050524">
    <property type="entry name" value="APC_YAT"/>
</dbReference>
<evidence type="ECO:0000256" key="8">
    <source>
        <dbReference type="SAM" id="MobiDB-lite"/>
    </source>
</evidence>
<dbReference type="EMBL" id="JAPEVG010000433">
    <property type="protein sequence ID" value="KAJ8462864.1"/>
    <property type="molecule type" value="Genomic_DNA"/>
</dbReference>
<dbReference type="PROSITE" id="PS00063">
    <property type="entry name" value="ALDOKETO_REDUCTASE_3"/>
    <property type="match status" value="1"/>
</dbReference>
<feature type="domain" description="NADP-dependent oxidoreductase" evidence="10">
    <location>
        <begin position="630"/>
        <end position="858"/>
    </location>
</feature>
<dbReference type="PROSITE" id="PS00062">
    <property type="entry name" value="ALDOKETO_REDUCTASE_2"/>
    <property type="match status" value="1"/>
</dbReference>
<comment type="caution">
    <text evidence="12">The sequence shown here is derived from an EMBL/GenBank/DDBJ whole genome shotgun (WGS) entry which is preliminary data.</text>
</comment>
<evidence type="ECO:0000313" key="13">
    <source>
        <dbReference type="Proteomes" id="UP001215151"/>
    </source>
</evidence>
<evidence type="ECO:0000259" key="11">
    <source>
        <dbReference type="Pfam" id="PF00324"/>
    </source>
</evidence>
<feature type="domain" description="Amino acid permease/ SLC12A" evidence="11">
    <location>
        <begin position="85"/>
        <end position="499"/>
    </location>
</feature>
<keyword evidence="6" id="KW-0560">Oxidoreductase</keyword>
<reference evidence="12" key="1">
    <citation type="submission" date="2022-11" db="EMBL/GenBank/DDBJ databases">
        <title>Genome Sequence of Cubamyces cubensis.</title>
        <authorList>
            <person name="Buettner E."/>
        </authorList>
    </citation>
    <scope>NUCLEOTIDE SEQUENCE</scope>
    <source>
        <strain evidence="12">MPL-01</strain>
    </source>
</reference>
<dbReference type="PROSITE" id="PS00798">
    <property type="entry name" value="ALDOKETO_REDUCTASE_1"/>
    <property type="match status" value="1"/>
</dbReference>
<dbReference type="InterPro" id="IPR036812">
    <property type="entry name" value="NAD(P)_OxRdtase_dom_sf"/>
</dbReference>
<dbReference type="Pfam" id="PF00324">
    <property type="entry name" value="AA_permease"/>
    <property type="match status" value="1"/>
</dbReference>
<evidence type="ECO:0000256" key="9">
    <source>
        <dbReference type="SAM" id="Phobius"/>
    </source>
</evidence>
<feature type="transmembrane region" description="Helical" evidence="9">
    <location>
        <begin position="441"/>
        <end position="464"/>
    </location>
</feature>
<dbReference type="CDD" id="cd19071">
    <property type="entry name" value="AKR_AKR1-5-like"/>
    <property type="match status" value="1"/>
</dbReference>
<dbReference type="InterPro" id="IPR004841">
    <property type="entry name" value="AA-permease/SLC12A_dom"/>
</dbReference>
<keyword evidence="7 9" id="KW-0472">Membrane</keyword>
<feature type="transmembrane region" description="Helical" evidence="9">
    <location>
        <begin position="227"/>
        <end position="247"/>
    </location>
</feature>
<dbReference type="InterPro" id="IPR023210">
    <property type="entry name" value="NADP_OxRdtase_dom"/>
</dbReference>
<dbReference type="Proteomes" id="UP001215151">
    <property type="component" value="Unassembled WGS sequence"/>
</dbReference>
<organism evidence="12 13">
    <name type="scientific">Trametes cubensis</name>
    <dbReference type="NCBI Taxonomy" id="1111947"/>
    <lineage>
        <taxon>Eukaryota</taxon>
        <taxon>Fungi</taxon>
        <taxon>Dikarya</taxon>
        <taxon>Basidiomycota</taxon>
        <taxon>Agaricomycotina</taxon>
        <taxon>Agaricomycetes</taxon>
        <taxon>Polyporales</taxon>
        <taxon>Polyporaceae</taxon>
        <taxon>Trametes</taxon>
    </lineage>
</organism>
<dbReference type="Gene3D" id="3.20.20.100">
    <property type="entry name" value="NADP-dependent oxidoreductase domain"/>
    <property type="match status" value="1"/>
</dbReference>
<dbReference type="GO" id="GO:0015171">
    <property type="term" value="F:amino acid transmembrane transporter activity"/>
    <property type="evidence" value="ECO:0007669"/>
    <property type="project" value="TreeGrafter"/>
</dbReference>
<feature type="transmembrane region" description="Helical" evidence="9">
    <location>
        <begin position="372"/>
        <end position="393"/>
    </location>
</feature>
<feature type="region of interest" description="Disordered" evidence="8">
    <location>
        <begin position="547"/>
        <end position="602"/>
    </location>
</feature>
<dbReference type="InterPro" id="IPR020471">
    <property type="entry name" value="AKR"/>
</dbReference>
<feature type="transmembrane region" description="Helical" evidence="9">
    <location>
        <begin position="310"/>
        <end position="335"/>
    </location>
</feature>
<dbReference type="Pfam" id="PF00248">
    <property type="entry name" value="Aldo_ket_red"/>
    <property type="match status" value="1"/>
</dbReference>